<dbReference type="SUPFAM" id="SSF53448">
    <property type="entry name" value="Nucleotide-diphospho-sugar transferases"/>
    <property type="match status" value="1"/>
</dbReference>
<dbReference type="Gene3D" id="3.90.550.60">
    <property type="match status" value="1"/>
</dbReference>
<name>A0A9X2FNZ5_9RHOB</name>
<accession>A0A9X2FNZ5</accession>
<sequence>MTQTACPIAEGEILLQTLVMPDPAICGEADLYVHRDTGVALELESGALRFAEGGTALFGTYMNLFNLGVWSRACALGGLAVRLSGEGRVAAQITREKALHDAEILAETMIDLSPDGVTLDLFHALGGDAEGLPPQTGLLKLRLVAHGPARLDSGGFVARPQDGPREVRLAVAITTFRREREVAATTERMTAFLDREGDRLGAEAHLFVVDNGGTAEIAPHPRVSRVENPNLGGAGGFARGLALAQDGDFTHCLFMDDDASFQMENLVRTIAFLRLARSEAAAVSGAMISEARKWMMWENGAVFHRMCRPQFVGTDLRNGVAVSKMELAAAAPKPPGFYGGWWFFAFPVAQARRFPFPFFVRGDDISFSLAHAFDTVTLNGVVSFQEDFSAKESPLTLYLDLRNHLHQHLVHPHLEIGPTGTTRIAMHFLLRSIIRMHYDSAEAQLAAWEDVMRGPEFFEENADMSKRRPEISALARDEAWKPMPDAAPLPASKEPPRWWGQLMKLTLNGHLVPLWSRLAGAAEVAPAERGLIWPLWGKARVRFRDAQGRGYEVTHDKVRFARIMWRALKLARRWRRAYPELRAAHREGYERLAARDFWETHFPEATPASVAQREPVPAQ</sequence>
<dbReference type="GO" id="GO:0016740">
    <property type="term" value="F:transferase activity"/>
    <property type="evidence" value="ECO:0007669"/>
    <property type="project" value="UniProtKB-KW"/>
</dbReference>
<dbReference type="InterPro" id="IPR029044">
    <property type="entry name" value="Nucleotide-diphossugar_trans"/>
</dbReference>
<proteinExistence type="predicted"/>
<dbReference type="AlphaFoldDB" id="A0A9X2FNZ5"/>
<keyword evidence="2" id="KW-1185">Reference proteome</keyword>
<reference evidence="1" key="1">
    <citation type="submission" date="2022-06" db="EMBL/GenBank/DDBJ databases">
        <title>Limimaricola sediminis sp. nov., isolated from an intertidal sediment.</title>
        <authorList>
            <person name="Shao X."/>
        </authorList>
    </citation>
    <scope>NUCLEOTIDE SEQUENCE</scope>
    <source>
        <strain evidence="1">ASW11-118</strain>
    </source>
</reference>
<evidence type="ECO:0000313" key="1">
    <source>
        <dbReference type="EMBL" id="MCP1167004.1"/>
    </source>
</evidence>
<dbReference type="EMBL" id="JAMYXC010000011">
    <property type="protein sequence ID" value="MCP1167004.1"/>
    <property type="molecule type" value="Genomic_DNA"/>
</dbReference>
<gene>
    <name evidence="1" type="ORF">NHG85_00430</name>
</gene>
<dbReference type="RefSeq" id="WP_253328738.1">
    <property type="nucleotide sequence ID" value="NZ_JAMYXC010000011.1"/>
</dbReference>
<evidence type="ECO:0000313" key="2">
    <source>
        <dbReference type="Proteomes" id="UP001139477"/>
    </source>
</evidence>
<protein>
    <submittedName>
        <fullName evidence="1">Glycosyl transferase</fullName>
    </submittedName>
</protein>
<comment type="caution">
    <text evidence="1">The sequence shown here is derived from an EMBL/GenBank/DDBJ whole genome shotgun (WGS) entry which is preliminary data.</text>
</comment>
<dbReference type="Proteomes" id="UP001139477">
    <property type="component" value="Unassembled WGS sequence"/>
</dbReference>
<organism evidence="1 2">
    <name type="scientific">Limimaricola litoreus</name>
    <dbReference type="NCBI Taxonomy" id="2955316"/>
    <lineage>
        <taxon>Bacteria</taxon>
        <taxon>Pseudomonadati</taxon>
        <taxon>Pseudomonadota</taxon>
        <taxon>Alphaproteobacteria</taxon>
        <taxon>Rhodobacterales</taxon>
        <taxon>Paracoccaceae</taxon>
        <taxon>Limimaricola</taxon>
    </lineage>
</organism>
<keyword evidence="1" id="KW-0808">Transferase</keyword>